<evidence type="ECO:0000259" key="16">
    <source>
        <dbReference type="PROSITE" id="PS51747"/>
    </source>
</evidence>
<dbReference type="InterPro" id="IPR016192">
    <property type="entry name" value="APOBEC/CMP_deaminase_Zn-bd"/>
</dbReference>
<evidence type="ECO:0000256" key="2">
    <source>
        <dbReference type="ARBA" id="ARBA00003949"/>
    </source>
</evidence>
<dbReference type="FunFam" id="3.40.140.10:FF:000008">
    <property type="entry name" value="Cytidine deaminase"/>
    <property type="match status" value="1"/>
</dbReference>
<evidence type="ECO:0000256" key="4">
    <source>
        <dbReference type="ARBA" id="ARBA00012783"/>
    </source>
</evidence>
<proteinExistence type="inferred from homology"/>
<sequence length="136" mass="13999">MPESPTDDTLQNLIARAAEVRENAYAKYSGYQVGAALLTTDGRVFVGVNIENASYGLTNCAERSAIGAAVAAGLRPGGVAALAVVTQDGGSPCGACRQVMHEFGDYQVLIASVGALDSPQCYSVASLLPDAFELKA</sequence>
<dbReference type="OrthoDB" id="9795347at2"/>
<keyword evidence="8 14" id="KW-0862">Zinc</keyword>
<feature type="binding site" evidence="13">
    <location>
        <begin position="49"/>
        <end position="55"/>
    </location>
    <ligand>
        <name>substrate</name>
    </ligand>
</feature>
<dbReference type="GO" id="GO:0008270">
    <property type="term" value="F:zinc ion binding"/>
    <property type="evidence" value="ECO:0007669"/>
    <property type="project" value="UniProtKB-UniRule"/>
</dbReference>
<evidence type="ECO:0000256" key="6">
    <source>
        <dbReference type="ARBA" id="ARBA00022723"/>
    </source>
</evidence>
<feature type="binding site" evidence="14">
    <location>
        <position position="96"/>
    </location>
    <ligand>
        <name>Zn(2+)</name>
        <dbReference type="ChEBI" id="CHEBI:29105"/>
        <note>catalytic</note>
    </ligand>
</feature>
<evidence type="ECO:0000256" key="8">
    <source>
        <dbReference type="ARBA" id="ARBA00022833"/>
    </source>
</evidence>
<evidence type="ECO:0000256" key="1">
    <source>
        <dbReference type="ARBA" id="ARBA00001947"/>
    </source>
</evidence>
<dbReference type="RefSeq" id="WP_146590988.1">
    <property type="nucleotide sequence ID" value="NZ_SJPO01000013.1"/>
</dbReference>
<evidence type="ECO:0000256" key="3">
    <source>
        <dbReference type="ARBA" id="ARBA00006576"/>
    </source>
</evidence>
<organism evidence="17 18">
    <name type="scientific">Posidoniimonas polymericola</name>
    <dbReference type="NCBI Taxonomy" id="2528002"/>
    <lineage>
        <taxon>Bacteria</taxon>
        <taxon>Pseudomonadati</taxon>
        <taxon>Planctomycetota</taxon>
        <taxon>Planctomycetia</taxon>
        <taxon>Pirellulales</taxon>
        <taxon>Lacipirellulaceae</taxon>
        <taxon>Posidoniimonas</taxon>
    </lineage>
</organism>
<comment type="caution">
    <text evidence="17">The sequence shown here is derived from an EMBL/GenBank/DDBJ whole genome shotgun (WGS) entry which is preliminary data.</text>
</comment>
<evidence type="ECO:0000256" key="13">
    <source>
        <dbReference type="PIRSR" id="PIRSR606262-2"/>
    </source>
</evidence>
<keyword evidence="7 15" id="KW-0378">Hydrolase</keyword>
<evidence type="ECO:0000256" key="12">
    <source>
        <dbReference type="PIRSR" id="PIRSR606262-1"/>
    </source>
</evidence>
<feature type="binding site" evidence="14">
    <location>
        <position position="93"/>
    </location>
    <ligand>
        <name>Zn(2+)</name>
        <dbReference type="ChEBI" id="CHEBI:29105"/>
        <note>catalytic</note>
    </ligand>
</feature>
<reference evidence="17 18" key="1">
    <citation type="submission" date="2019-02" db="EMBL/GenBank/DDBJ databases">
        <title>Deep-cultivation of Planctomycetes and their phenomic and genomic characterization uncovers novel biology.</title>
        <authorList>
            <person name="Wiegand S."/>
            <person name="Jogler M."/>
            <person name="Boedeker C."/>
            <person name="Pinto D."/>
            <person name="Vollmers J."/>
            <person name="Rivas-Marin E."/>
            <person name="Kohn T."/>
            <person name="Peeters S.H."/>
            <person name="Heuer A."/>
            <person name="Rast P."/>
            <person name="Oberbeckmann S."/>
            <person name="Bunk B."/>
            <person name="Jeske O."/>
            <person name="Meyerdierks A."/>
            <person name="Storesund J.E."/>
            <person name="Kallscheuer N."/>
            <person name="Luecker S."/>
            <person name="Lage O.M."/>
            <person name="Pohl T."/>
            <person name="Merkel B.J."/>
            <person name="Hornburger P."/>
            <person name="Mueller R.-W."/>
            <person name="Bruemmer F."/>
            <person name="Labrenz M."/>
            <person name="Spormann A.M."/>
            <person name="Op Den Camp H."/>
            <person name="Overmann J."/>
            <person name="Amann R."/>
            <person name="Jetten M.S.M."/>
            <person name="Mascher T."/>
            <person name="Medema M.H."/>
            <person name="Devos D.P."/>
            <person name="Kaster A.-K."/>
            <person name="Ovreas L."/>
            <person name="Rohde M."/>
            <person name="Galperin M.Y."/>
            <person name="Jogler C."/>
        </authorList>
    </citation>
    <scope>NUCLEOTIDE SEQUENCE [LARGE SCALE GENOMIC DNA]</scope>
    <source>
        <strain evidence="17 18">Pla123a</strain>
    </source>
</reference>
<evidence type="ECO:0000256" key="11">
    <source>
        <dbReference type="ARBA" id="ARBA00049558"/>
    </source>
</evidence>
<dbReference type="InterPro" id="IPR050202">
    <property type="entry name" value="Cyt/Deoxycyt_deaminase"/>
</dbReference>
<dbReference type="Proteomes" id="UP000318478">
    <property type="component" value="Unassembled WGS sequence"/>
</dbReference>
<name>A0A5C5XUL1_9BACT</name>
<dbReference type="GO" id="GO:0004126">
    <property type="term" value="F:cytidine deaminase activity"/>
    <property type="evidence" value="ECO:0007669"/>
    <property type="project" value="UniProtKB-UniRule"/>
</dbReference>
<gene>
    <name evidence="17" type="primary">cdd</name>
    <name evidence="17" type="ORF">Pla123a_44250</name>
</gene>
<evidence type="ECO:0000256" key="7">
    <source>
        <dbReference type="ARBA" id="ARBA00022801"/>
    </source>
</evidence>
<evidence type="ECO:0000256" key="9">
    <source>
        <dbReference type="ARBA" id="ARBA00032005"/>
    </source>
</evidence>
<dbReference type="PROSITE" id="PS00903">
    <property type="entry name" value="CYT_DCMP_DEAMINASES_1"/>
    <property type="match status" value="1"/>
</dbReference>
<keyword evidence="18" id="KW-1185">Reference proteome</keyword>
<dbReference type="GO" id="GO:0042802">
    <property type="term" value="F:identical protein binding"/>
    <property type="evidence" value="ECO:0007669"/>
    <property type="project" value="UniProtKB-ARBA"/>
</dbReference>
<protein>
    <recommendedName>
        <fullName evidence="5 15">Cytidine deaminase</fullName>
        <ecNumber evidence="4 15">3.5.4.5</ecNumber>
    </recommendedName>
    <alternativeName>
        <fullName evidence="9 15">Cytidine aminohydrolase</fullName>
    </alternativeName>
</protein>
<evidence type="ECO:0000313" key="18">
    <source>
        <dbReference type="Proteomes" id="UP000318478"/>
    </source>
</evidence>
<comment type="similarity">
    <text evidence="3 15">Belongs to the cytidine and deoxycytidylate deaminase family.</text>
</comment>
<comment type="cofactor">
    <cofactor evidence="1 14 15">
        <name>Zn(2+)</name>
        <dbReference type="ChEBI" id="CHEBI:29105"/>
    </cofactor>
</comment>
<dbReference type="GO" id="GO:0005829">
    <property type="term" value="C:cytosol"/>
    <property type="evidence" value="ECO:0007669"/>
    <property type="project" value="TreeGrafter"/>
</dbReference>
<dbReference type="GO" id="GO:0072527">
    <property type="term" value="P:pyrimidine-containing compound metabolic process"/>
    <property type="evidence" value="ECO:0007669"/>
    <property type="project" value="UniProtKB-ARBA"/>
</dbReference>
<evidence type="ECO:0000256" key="15">
    <source>
        <dbReference type="RuleBase" id="RU364006"/>
    </source>
</evidence>
<dbReference type="InterPro" id="IPR016193">
    <property type="entry name" value="Cytidine_deaminase-like"/>
</dbReference>
<evidence type="ECO:0000256" key="5">
    <source>
        <dbReference type="ARBA" id="ARBA00018266"/>
    </source>
</evidence>
<accession>A0A5C5XUL1</accession>
<dbReference type="CDD" id="cd01283">
    <property type="entry name" value="cytidine_deaminase"/>
    <property type="match status" value="1"/>
</dbReference>
<dbReference type="GO" id="GO:0055086">
    <property type="term" value="P:nucleobase-containing small molecule metabolic process"/>
    <property type="evidence" value="ECO:0007669"/>
    <property type="project" value="UniProtKB-ARBA"/>
</dbReference>
<dbReference type="PROSITE" id="PS51747">
    <property type="entry name" value="CYT_DCMP_DEAMINASES_2"/>
    <property type="match status" value="1"/>
</dbReference>
<comment type="catalytic activity">
    <reaction evidence="11 15">
        <text>cytidine + H2O + H(+) = uridine + NH4(+)</text>
        <dbReference type="Rhea" id="RHEA:16069"/>
        <dbReference type="ChEBI" id="CHEBI:15377"/>
        <dbReference type="ChEBI" id="CHEBI:15378"/>
        <dbReference type="ChEBI" id="CHEBI:16704"/>
        <dbReference type="ChEBI" id="CHEBI:17562"/>
        <dbReference type="ChEBI" id="CHEBI:28938"/>
        <dbReference type="EC" id="3.5.4.5"/>
    </reaction>
</comment>
<dbReference type="NCBIfam" id="NF004064">
    <property type="entry name" value="PRK05578.1"/>
    <property type="match status" value="1"/>
</dbReference>
<keyword evidence="6 14" id="KW-0479">Metal-binding</keyword>
<evidence type="ECO:0000256" key="10">
    <source>
        <dbReference type="ARBA" id="ARBA00049252"/>
    </source>
</evidence>
<dbReference type="InterPro" id="IPR002125">
    <property type="entry name" value="CMP_dCMP_dom"/>
</dbReference>
<comment type="function">
    <text evidence="2 15">This enzyme scavenges exogenous and endogenous cytidine and 2'-deoxycytidine for UMP synthesis.</text>
</comment>
<feature type="active site" description="Proton donor" evidence="12">
    <location>
        <position position="62"/>
    </location>
</feature>
<comment type="catalytic activity">
    <reaction evidence="10 15">
        <text>2'-deoxycytidine + H2O + H(+) = 2'-deoxyuridine + NH4(+)</text>
        <dbReference type="Rhea" id="RHEA:13433"/>
        <dbReference type="ChEBI" id="CHEBI:15377"/>
        <dbReference type="ChEBI" id="CHEBI:15378"/>
        <dbReference type="ChEBI" id="CHEBI:15698"/>
        <dbReference type="ChEBI" id="CHEBI:16450"/>
        <dbReference type="ChEBI" id="CHEBI:28938"/>
        <dbReference type="EC" id="3.5.4.5"/>
    </reaction>
</comment>
<dbReference type="PANTHER" id="PTHR11644">
    <property type="entry name" value="CYTIDINE DEAMINASE"/>
    <property type="match status" value="1"/>
</dbReference>
<dbReference type="PANTHER" id="PTHR11644:SF2">
    <property type="entry name" value="CYTIDINE DEAMINASE"/>
    <property type="match status" value="1"/>
</dbReference>
<dbReference type="NCBIfam" id="TIGR01354">
    <property type="entry name" value="cyt_deam_tetra"/>
    <property type="match status" value="1"/>
</dbReference>
<dbReference type="AlphaFoldDB" id="A0A5C5XUL1"/>
<dbReference type="SUPFAM" id="SSF53927">
    <property type="entry name" value="Cytidine deaminase-like"/>
    <property type="match status" value="1"/>
</dbReference>
<dbReference type="InterPro" id="IPR006262">
    <property type="entry name" value="Cyt_deam_tetra"/>
</dbReference>
<evidence type="ECO:0000313" key="17">
    <source>
        <dbReference type="EMBL" id="TWT66996.1"/>
    </source>
</evidence>
<dbReference type="EMBL" id="SJPO01000013">
    <property type="protein sequence ID" value="TWT66996.1"/>
    <property type="molecule type" value="Genomic_DNA"/>
</dbReference>
<dbReference type="Gene3D" id="3.40.140.10">
    <property type="entry name" value="Cytidine Deaminase, domain 2"/>
    <property type="match status" value="1"/>
</dbReference>
<feature type="binding site" evidence="14">
    <location>
        <position position="60"/>
    </location>
    <ligand>
        <name>Zn(2+)</name>
        <dbReference type="ChEBI" id="CHEBI:29105"/>
        <note>catalytic</note>
    </ligand>
</feature>
<evidence type="ECO:0000256" key="14">
    <source>
        <dbReference type="PIRSR" id="PIRSR606262-3"/>
    </source>
</evidence>
<dbReference type="EC" id="3.5.4.5" evidence="4 15"/>
<feature type="domain" description="CMP/dCMP-type deaminase" evidence="16">
    <location>
        <begin position="8"/>
        <end position="135"/>
    </location>
</feature>
<dbReference type="Pfam" id="PF00383">
    <property type="entry name" value="dCMP_cyt_deam_1"/>
    <property type="match status" value="1"/>
</dbReference>